<dbReference type="Pfam" id="PF18926">
    <property type="entry name" value="DUF5676"/>
    <property type="match status" value="1"/>
</dbReference>
<evidence type="ECO:0000313" key="2">
    <source>
        <dbReference type="EMBL" id="HED11964.1"/>
    </source>
</evidence>
<proteinExistence type="predicted"/>
<keyword evidence="1" id="KW-0812">Transmembrane</keyword>
<protein>
    <submittedName>
        <fullName evidence="2">Uncharacterized protein</fullName>
    </submittedName>
</protein>
<dbReference type="Proteomes" id="UP000886005">
    <property type="component" value="Unassembled WGS sequence"/>
</dbReference>
<dbReference type="AlphaFoldDB" id="A0A7V1LPV9"/>
<name>A0A7V1LPV9_CALAY</name>
<keyword evidence="1" id="KW-0472">Membrane</keyword>
<keyword evidence="1" id="KW-1133">Transmembrane helix</keyword>
<sequence length="83" mass="9081">MSNIRVNTLTFATFVAFSFIVCVSTALILPAGYTMAPFLESILPGFKWISVSAFFLGLVESAIIGAYIGLVFTPIYNFFNRGN</sequence>
<comment type="caution">
    <text evidence="2">The sequence shown here is derived from an EMBL/GenBank/DDBJ whole genome shotgun (WGS) entry which is preliminary data.</text>
</comment>
<feature type="transmembrane region" description="Helical" evidence="1">
    <location>
        <begin position="53"/>
        <end position="79"/>
    </location>
</feature>
<accession>A0A7V1LPV9</accession>
<organism evidence="2">
    <name type="scientific">Caldithrix abyssi</name>
    <dbReference type="NCBI Taxonomy" id="187145"/>
    <lineage>
        <taxon>Bacteria</taxon>
        <taxon>Pseudomonadati</taxon>
        <taxon>Calditrichota</taxon>
        <taxon>Calditrichia</taxon>
        <taxon>Calditrichales</taxon>
        <taxon>Calditrichaceae</taxon>
        <taxon>Caldithrix</taxon>
    </lineage>
</organism>
<evidence type="ECO:0000256" key="1">
    <source>
        <dbReference type="SAM" id="Phobius"/>
    </source>
</evidence>
<feature type="transmembrane region" description="Helical" evidence="1">
    <location>
        <begin position="12"/>
        <end position="33"/>
    </location>
</feature>
<reference evidence="2" key="1">
    <citation type="journal article" date="2020" name="mSystems">
        <title>Genome- and Community-Level Interaction Insights into Carbon Utilization and Element Cycling Functions of Hydrothermarchaeota in Hydrothermal Sediment.</title>
        <authorList>
            <person name="Zhou Z."/>
            <person name="Liu Y."/>
            <person name="Xu W."/>
            <person name="Pan J."/>
            <person name="Luo Z.H."/>
            <person name="Li M."/>
        </authorList>
    </citation>
    <scope>NUCLEOTIDE SEQUENCE [LARGE SCALE GENOMIC DNA]</scope>
    <source>
        <strain evidence="2">HyVt-456</strain>
    </source>
</reference>
<gene>
    <name evidence="2" type="ORF">ENJ10_14835</name>
</gene>
<dbReference type="EMBL" id="DRLD01000422">
    <property type="protein sequence ID" value="HED11964.1"/>
    <property type="molecule type" value="Genomic_DNA"/>
</dbReference>
<dbReference type="InterPro" id="IPR044020">
    <property type="entry name" value="DUF5676"/>
</dbReference>